<evidence type="ECO:0000256" key="1">
    <source>
        <dbReference type="SAM" id="MobiDB-lite"/>
    </source>
</evidence>
<feature type="region of interest" description="Disordered" evidence="1">
    <location>
        <begin position="1"/>
        <end position="63"/>
    </location>
</feature>
<dbReference type="OrthoDB" id="10376566at2759"/>
<feature type="region of interest" description="Disordered" evidence="1">
    <location>
        <begin position="80"/>
        <end position="102"/>
    </location>
</feature>
<feature type="compositionally biased region" description="Polar residues" evidence="1">
    <location>
        <begin position="528"/>
        <end position="537"/>
    </location>
</feature>
<feature type="compositionally biased region" description="Polar residues" evidence="1">
    <location>
        <begin position="43"/>
        <end position="58"/>
    </location>
</feature>
<feature type="region of interest" description="Disordered" evidence="1">
    <location>
        <begin position="662"/>
        <end position="692"/>
    </location>
</feature>
<reference evidence="2 3" key="1">
    <citation type="journal article" date="2010" name="Science">
        <title>Genome expansion and gene loss in powdery mildew fungi reveal tradeoffs in extreme parasitism.</title>
        <authorList>
            <person name="Spanu P.D."/>
            <person name="Abbott J.C."/>
            <person name="Amselem J."/>
            <person name="Burgis T.A."/>
            <person name="Soanes D.M."/>
            <person name="Stueber K."/>
            <person name="Ver Loren van Themaat E."/>
            <person name="Brown J.K.M."/>
            <person name="Butcher S.A."/>
            <person name="Gurr S.J."/>
            <person name="Lebrun M.-H."/>
            <person name="Ridout C.J."/>
            <person name="Schulze-Lefert P."/>
            <person name="Talbot N.J."/>
            <person name="Ahmadinejad N."/>
            <person name="Ametz C."/>
            <person name="Barton G.R."/>
            <person name="Benjdia M."/>
            <person name="Bidzinski P."/>
            <person name="Bindschedler L.V."/>
            <person name="Both M."/>
            <person name="Brewer M.T."/>
            <person name="Cadle-Davidson L."/>
            <person name="Cadle-Davidson M.M."/>
            <person name="Collemare J."/>
            <person name="Cramer R."/>
            <person name="Frenkel O."/>
            <person name="Godfrey D."/>
            <person name="Harriman J."/>
            <person name="Hoede C."/>
            <person name="King B.C."/>
            <person name="Klages S."/>
            <person name="Kleemann J."/>
            <person name="Knoll D."/>
            <person name="Koti P.S."/>
            <person name="Kreplak J."/>
            <person name="Lopez-Ruiz F.J."/>
            <person name="Lu X."/>
            <person name="Maekawa T."/>
            <person name="Mahanil S."/>
            <person name="Micali C."/>
            <person name="Milgroom M.G."/>
            <person name="Montana G."/>
            <person name="Noir S."/>
            <person name="O'Connell R.J."/>
            <person name="Oberhaensli S."/>
            <person name="Parlange F."/>
            <person name="Pedersen C."/>
            <person name="Quesneville H."/>
            <person name="Reinhardt R."/>
            <person name="Rott M."/>
            <person name="Sacristan S."/>
            <person name="Schmidt S.M."/>
            <person name="Schoen M."/>
            <person name="Skamnioti P."/>
            <person name="Sommer H."/>
            <person name="Stephens A."/>
            <person name="Takahara H."/>
            <person name="Thordal-Christensen H."/>
            <person name="Vigouroux M."/>
            <person name="Wessling R."/>
            <person name="Wicker T."/>
            <person name="Panstruga R."/>
        </authorList>
    </citation>
    <scope>NUCLEOTIDE SEQUENCE [LARGE SCALE GENOMIC DNA]</scope>
    <source>
        <strain evidence="2">DH14</strain>
    </source>
</reference>
<keyword evidence="3" id="KW-1185">Reference proteome</keyword>
<feature type="compositionally biased region" description="Basic and acidic residues" evidence="1">
    <location>
        <begin position="507"/>
        <end position="524"/>
    </location>
</feature>
<feature type="region of interest" description="Disordered" evidence="1">
    <location>
        <begin position="318"/>
        <end position="344"/>
    </location>
</feature>
<feature type="compositionally biased region" description="Polar residues" evidence="1">
    <location>
        <begin position="80"/>
        <end position="96"/>
    </location>
</feature>
<name>N1JN96_BLUG1</name>
<evidence type="ECO:0000313" key="3">
    <source>
        <dbReference type="Proteomes" id="UP000015441"/>
    </source>
</evidence>
<dbReference type="InParanoid" id="N1JN96"/>
<protein>
    <submittedName>
        <fullName evidence="2">Uncharacterized protein</fullName>
    </submittedName>
</protein>
<sequence length="780" mass="85430">MAKKTGKKAKATKGAKAEKAAKVEPSHTGIGSEDLQDHHTEVPLQSLQSNINVPISESQQKDLPCDLPSKVLKSEENFNSITPDHVSSSNAENQTKITDHENGLKLKEQSPFAEDGIETEITVRQEMCTEDRDTLQNAPNIMINEGSATFGVQIELSTSSSKPEDLHFERVTSEFSDLESVKDMNTEAHNINHSVNLSHQSTGLSAVSHRVSPNISEGNIENLMAETASIFPPDEDHLSSTSHSTDVKGLPADDINEFIQVSTSNNEASHPIKSQTSEDIPLEAQNIEMLESANNLDEATMKDIHKSSHLFQEVNHIPGSNVKLEDGRKHNENSSPEPTAPEIDTQIYTCPSTGILKTENLPTLSKDFSTGIMNCTYNLAETVSQATWTEFKETAKMGTNQAESQADNNHASGDLFADRDRSIKETAVGNESNLISHSSKSNMTDQGNEEMEKNQEYKEIPVGNTVKISPDAPSLRSDHAMNAWDLDTISNRIMGTGLDELIPQEKPNTKDDNKSSIGPDELRPKINSKISHTSHSLQPYVDKDDSNSATCRSNSFVVDDESTNSRMSTTAHRAEDDVLGDKYTGIKNFEQATSCVTEETKLVPSVNGAGIIEDITREVSKAPEAVEETSFKNLAADENNCNSNQIETGLGTMVSSIIQVENASNESTKEPKDADYERHNPKGVVSSGPTKSLEGNSIQIDVALHQNKVPTTLSCSVSKDQMPKSSLKETTTILTESKIQVVEQAPDMELVTMSKQSLDLLHQSEYPHFFNTWLTLGRAQ</sequence>
<gene>
    <name evidence="2" type="ORF">BGHDH14_bgh01614</name>
</gene>
<feature type="compositionally biased region" description="Basic and acidic residues" evidence="1">
    <location>
        <begin position="323"/>
        <end position="332"/>
    </location>
</feature>
<comment type="caution">
    <text evidence="2">The sequence shown here is derived from an EMBL/GenBank/DDBJ whole genome shotgun (WGS) entry which is preliminary data.</text>
</comment>
<feature type="compositionally biased region" description="Basic residues" evidence="1">
    <location>
        <begin position="1"/>
        <end position="13"/>
    </location>
</feature>
<evidence type="ECO:0000313" key="2">
    <source>
        <dbReference type="EMBL" id="CCU82081.1"/>
    </source>
</evidence>
<feature type="compositionally biased region" description="Basic and acidic residues" evidence="1">
    <location>
        <begin position="667"/>
        <end position="680"/>
    </location>
</feature>
<dbReference type="AlphaFoldDB" id="N1JN96"/>
<feature type="compositionally biased region" description="Polar residues" evidence="1">
    <location>
        <begin position="547"/>
        <end position="556"/>
    </location>
</feature>
<dbReference type="EMBL" id="CAUH01005786">
    <property type="protein sequence ID" value="CCU82081.1"/>
    <property type="molecule type" value="Genomic_DNA"/>
</dbReference>
<dbReference type="HOGENOM" id="CLU_359008_0_0_1"/>
<feature type="compositionally biased region" description="Basic and acidic residues" evidence="1">
    <location>
        <begin position="15"/>
        <end position="25"/>
    </location>
</feature>
<feature type="region of interest" description="Disordered" evidence="1">
    <location>
        <begin position="500"/>
        <end position="573"/>
    </location>
</feature>
<proteinExistence type="predicted"/>
<dbReference type="Proteomes" id="UP000015441">
    <property type="component" value="Unassembled WGS sequence"/>
</dbReference>
<accession>N1JN96</accession>
<organism evidence="2 3">
    <name type="scientific">Blumeria graminis f. sp. hordei (strain DH14)</name>
    <name type="common">Barley powdery mildew</name>
    <name type="synonym">Oidium monilioides f. sp. hordei</name>
    <dbReference type="NCBI Taxonomy" id="546991"/>
    <lineage>
        <taxon>Eukaryota</taxon>
        <taxon>Fungi</taxon>
        <taxon>Dikarya</taxon>
        <taxon>Ascomycota</taxon>
        <taxon>Pezizomycotina</taxon>
        <taxon>Leotiomycetes</taxon>
        <taxon>Erysiphales</taxon>
        <taxon>Erysiphaceae</taxon>
        <taxon>Blumeria</taxon>
        <taxon>Blumeria hordei</taxon>
    </lineage>
</organism>